<feature type="transmembrane region" description="Helical" evidence="7">
    <location>
        <begin position="170"/>
        <end position="190"/>
    </location>
</feature>
<evidence type="ECO:0000256" key="2">
    <source>
        <dbReference type="ARBA" id="ARBA00022448"/>
    </source>
</evidence>
<dbReference type="eggNOG" id="COG2814">
    <property type="taxonomic scope" value="Bacteria"/>
</dbReference>
<feature type="transmembrane region" description="Helical" evidence="7">
    <location>
        <begin position="53"/>
        <end position="71"/>
    </location>
</feature>
<keyword evidence="6 7" id="KW-0472">Membrane</keyword>
<dbReference type="RefSeq" id="WP_006715277.1">
    <property type="nucleotide sequence ID" value="NZ_CP007032.1"/>
</dbReference>
<feature type="transmembrane region" description="Helical" evidence="7">
    <location>
        <begin position="20"/>
        <end position="41"/>
    </location>
</feature>
<dbReference type="GO" id="GO:0022857">
    <property type="term" value="F:transmembrane transporter activity"/>
    <property type="evidence" value="ECO:0007669"/>
    <property type="project" value="InterPro"/>
</dbReference>
<feature type="transmembrane region" description="Helical" evidence="7">
    <location>
        <begin position="317"/>
        <end position="339"/>
    </location>
</feature>
<dbReference type="Pfam" id="PF07690">
    <property type="entry name" value="MFS_1"/>
    <property type="match status" value="1"/>
</dbReference>
<dbReference type="EMBL" id="CP007032">
    <property type="protein sequence ID" value="AHF06230.1"/>
    <property type="molecule type" value="Genomic_DNA"/>
</dbReference>
<evidence type="ECO:0000256" key="1">
    <source>
        <dbReference type="ARBA" id="ARBA00004651"/>
    </source>
</evidence>
<evidence type="ECO:0000256" key="3">
    <source>
        <dbReference type="ARBA" id="ARBA00022475"/>
    </source>
</evidence>
<dbReference type="InterPro" id="IPR050171">
    <property type="entry name" value="MFS_Transporters"/>
</dbReference>
<dbReference type="InterPro" id="IPR020846">
    <property type="entry name" value="MFS_dom"/>
</dbReference>
<dbReference type="GO" id="GO:0005886">
    <property type="term" value="C:plasma membrane"/>
    <property type="evidence" value="ECO:0007669"/>
    <property type="project" value="UniProtKB-SubCell"/>
</dbReference>
<dbReference type="PANTHER" id="PTHR23517">
    <property type="entry name" value="RESISTANCE PROTEIN MDTM, PUTATIVE-RELATED-RELATED"/>
    <property type="match status" value="1"/>
</dbReference>
<dbReference type="InterPro" id="IPR036259">
    <property type="entry name" value="MFS_trans_sf"/>
</dbReference>
<dbReference type="KEGG" id="dmt:DESME_03535"/>
<evidence type="ECO:0000256" key="4">
    <source>
        <dbReference type="ARBA" id="ARBA00022692"/>
    </source>
</evidence>
<dbReference type="HOGENOM" id="CLU_001265_60_4_9"/>
<feature type="domain" description="Major facilitator superfamily (MFS) profile" evidence="8">
    <location>
        <begin position="17"/>
        <end position="407"/>
    </location>
</feature>
<evidence type="ECO:0000313" key="10">
    <source>
        <dbReference type="Proteomes" id="UP000010847"/>
    </source>
</evidence>
<feature type="transmembrane region" description="Helical" evidence="7">
    <location>
        <begin position="263"/>
        <end position="282"/>
    </location>
</feature>
<keyword evidence="5 7" id="KW-1133">Transmembrane helix</keyword>
<protein>
    <submittedName>
        <fullName evidence="9">MFS transporter</fullName>
    </submittedName>
</protein>
<keyword evidence="4 7" id="KW-0812">Transmembrane</keyword>
<dbReference type="Gene3D" id="1.20.1250.20">
    <property type="entry name" value="MFS general substrate transporter like domains"/>
    <property type="match status" value="1"/>
</dbReference>
<name>W0E5W0_9FIRM</name>
<keyword evidence="2" id="KW-0813">Transport</keyword>
<comment type="subcellular location">
    <subcellularLocation>
        <location evidence="1">Cell membrane</location>
        <topology evidence="1">Multi-pass membrane protein</topology>
    </subcellularLocation>
</comment>
<dbReference type="AlphaFoldDB" id="W0E5W0"/>
<feature type="transmembrane region" description="Helical" evidence="7">
    <location>
        <begin position="382"/>
        <end position="403"/>
    </location>
</feature>
<evidence type="ECO:0000259" key="8">
    <source>
        <dbReference type="PROSITE" id="PS50850"/>
    </source>
</evidence>
<feature type="transmembrane region" description="Helical" evidence="7">
    <location>
        <begin position="141"/>
        <end position="164"/>
    </location>
</feature>
<evidence type="ECO:0000256" key="7">
    <source>
        <dbReference type="SAM" id="Phobius"/>
    </source>
</evidence>
<proteinExistence type="predicted"/>
<keyword evidence="3" id="KW-1003">Cell membrane</keyword>
<organism evidence="9 10">
    <name type="scientific">Desulfitobacterium metallireducens DSM 15288</name>
    <dbReference type="NCBI Taxonomy" id="871968"/>
    <lineage>
        <taxon>Bacteria</taxon>
        <taxon>Bacillati</taxon>
        <taxon>Bacillota</taxon>
        <taxon>Clostridia</taxon>
        <taxon>Eubacteriales</taxon>
        <taxon>Desulfitobacteriaceae</taxon>
        <taxon>Desulfitobacterium</taxon>
    </lineage>
</organism>
<sequence length="419" mass="46339">MFSLSKLFLPYQGMPKEIYVIFAARIVNALGCFVMPLMTIILTQSIGLSKESAGIYLSLTGLLYLPASLLGGKLADHIGRKRVILFFDGLGIILYLLASSIQPSLDLVHVMMLAGASMTVSGPAYNSLIADLTSPENRSGAYALSYLGWNMGFAIGPVLGGVLYQHHLPWVFMGDAVTAMIALSLIALFIPETIQKTRLEVTEGTRKLERREEGSIFSVLAKRPIMLYFAVIMFGYNFAYSQWAFMLPIQTMQLFPETGARYFGYLAGFNGLIVMVFTPIVTKLAEKTPVMRRMVYGGLFYAVGFGMLGVLNSLFFVFLWSFTFTLGEIILAISVTPFIADHSPSSHRGRMNAVVPLLFNLGNTLGPFGMGKVLNYISIESGWKGLGVSTFIFTLLMFGLEFYEKRDQRVDMNSEVESI</sequence>
<accession>W0E5W0</accession>
<gene>
    <name evidence="9" type="ORF">DESME_03535</name>
</gene>
<evidence type="ECO:0000313" key="9">
    <source>
        <dbReference type="EMBL" id="AHF06230.1"/>
    </source>
</evidence>
<feature type="transmembrane region" description="Helical" evidence="7">
    <location>
        <begin position="225"/>
        <end position="243"/>
    </location>
</feature>
<dbReference type="InterPro" id="IPR011701">
    <property type="entry name" value="MFS"/>
</dbReference>
<keyword evidence="10" id="KW-1185">Reference proteome</keyword>
<feature type="transmembrane region" description="Helical" evidence="7">
    <location>
        <begin position="83"/>
        <end position="101"/>
    </location>
</feature>
<evidence type="ECO:0000256" key="5">
    <source>
        <dbReference type="ARBA" id="ARBA00022989"/>
    </source>
</evidence>
<reference evidence="9 10" key="1">
    <citation type="submission" date="2013-12" db="EMBL/GenBank/DDBJ databases">
        <authorList>
            <consortium name="DOE Joint Genome Institute"/>
            <person name="Smidt H."/>
            <person name="Huntemann M."/>
            <person name="Han J."/>
            <person name="Chen A."/>
            <person name="Kyrpides N."/>
            <person name="Mavromatis K."/>
            <person name="Markowitz V."/>
            <person name="Palaniappan K."/>
            <person name="Ivanova N."/>
            <person name="Schaumberg A."/>
            <person name="Pati A."/>
            <person name="Liolios K."/>
            <person name="Nordberg H.P."/>
            <person name="Cantor M.N."/>
            <person name="Hua S.X."/>
            <person name="Woyke T."/>
        </authorList>
    </citation>
    <scope>NUCLEOTIDE SEQUENCE [LARGE SCALE GENOMIC DNA]</scope>
    <source>
        <strain evidence="10">DSM 15288</strain>
    </source>
</reference>
<feature type="transmembrane region" description="Helical" evidence="7">
    <location>
        <begin position="294"/>
        <end position="311"/>
    </location>
</feature>
<dbReference type="Proteomes" id="UP000010847">
    <property type="component" value="Chromosome"/>
</dbReference>
<feature type="transmembrane region" description="Helical" evidence="7">
    <location>
        <begin position="107"/>
        <end position="129"/>
    </location>
</feature>
<dbReference type="OrthoDB" id="9793283at2"/>
<evidence type="ECO:0000256" key="6">
    <source>
        <dbReference type="ARBA" id="ARBA00023136"/>
    </source>
</evidence>
<dbReference type="PANTHER" id="PTHR23517:SF2">
    <property type="entry name" value="MULTIDRUG RESISTANCE PROTEIN MDTH"/>
    <property type="match status" value="1"/>
</dbReference>
<feature type="transmembrane region" description="Helical" evidence="7">
    <location>
        <begin position="351"/>
        <end position="370"/>
    </location>
</feature>
<dbReference type="SUPFAM" id="SSF103473">
    <property type="entry name" value="MFS general substrate transporter"/>
    <property type="match status" value="1"/>
</dbReference>
<dbReference type="PROSITE" id="PS50850">
    <property type="entry name" value="MFS"/>
    <property type="match status" value="1"/>
</dbReference>